<comment type="caution">
    <text evidence="2">The sequence shown here is derived from an EMBL/GenBank/DDBJ whole genome shotgun (WGS) entry which is preliminary data.</text>
</comment>
<proteinExistence type="predicted"/>
<dbReference type="InterPro" id="IPR012902">
    <property type="entry name" value="N_methyl_site"/>
</dbReference>
<organism evidence="2 3">
    <name type="scientific">Candidatus Roizmanbacteria bacterium GW2011_GWA2_35_8</name>
    <dbReference type="NCBI Taxonomy" id="1618479"/>
    <lineage>
        <taxon>Bacteria</taxon>
        <taxon>Candidatus Roizmaniibacteriota</taxon>
    </lineage>
</organism>
<dbReference type="EMBL" id="LBQX01000013">
    <property type="protein sequence ID" value="KKP86829.1"/>
    <property type="molecule type" value="Genomic_DNA"/>
</dbReference>
<protein>
    <submittedName>
        <fullName evidence="2">Uncharacterized protein</fullName>
    </submittedName>
</protein>
<keyword evidence="1" id="KW-0472">Membrane</keyword>
<evidence type="ECO:0000313" key="3">
    <source>
        <dbReference type="Proteomes" id="UP000034536"/>
    </source>
</evidence>
<accession>A0A0G0CXV8</accession>
<reference evidence="2 3" key="1">
    <citation type="journal article" date="2015" name="Nature">
        <title>rRNA introns, odd ribosomes, and small enigmatic genomes across a large radiation of phyla.</title>
        <authorList>
            <person name="Brown C.T."/>
            <person name="Hug L.A."/>
            <person name="Thomas B.C."/>
            <person name="Sharon I."/>
            <person name="Castelle C.J."/>
            <person name="Singh A."/>
            <person name="Wilkins M.J."/>
            <person name="Williams K.H."/>
            <person name="Banfield J.F."/>
        </authorList>
    </citation>
    <scope>NUCLEOTIDE SEQUENCE [LARGE SCALE GENOMIC DNA]</scope>
</reference>
<dbReference type="AlphaFoldDB" id="A0A0G0CXV8"/>
<dbReference type="Proteomes" id="UP000034536">
    <property type="component" value="Unassembled WGS sequence"/>
</dbReference>
<feature type="transmembrane region" description="Helical" evidence="1">
    <location>
        <begin position="12"/>
        <end position="34"/>
    </location>
</feature>
<name>A0A0G0CXV8_9BACT</name>
<keyword evidence="1" id="KW-1133">Transmembrane helix</keyword>
<evidence type="ECO:0000256" key="1">
    <source>
        <dbReference type="SAM" id="Phobius"/>
    </source>
</evidence>
<evidence type="ECO:0000313" key="2">
    <source>
        <dbReference type="EMBL" id="KKP86829.1"/>
    </source>
</evidence>
<keyword evidence="1" id="KW-0812">Transmembrane</keyword>
<gene>
    <name evidence="2" type="ORF">UR89_C0013G0017</name>
</gene>
<dbReference type="Pfam" id="PF07963">
    <property type="entry name" value="N_methyl"/>
    <property type="match status" value="1"/>
</dbReference>
<sequence length="189" mass="21437">MKKKFGFTLIEMLVVIGVVMLVVPSIFVIIFGIMREQTKIFRLSIVRREGDFILNNISNLIRSEAVTIHYDDPPTEANQVCAISDDVYTSPDKRLIFTDPENNWFRILWSSNVIAYYSSYTASSVNLNSSNAIVEDFSIGCERTSTYSGPTVSVSFKICYKTSLGSCTSTRPEETATIFYQTKIKLRNY</sequence>